<keyword evidence="2" id="KW-1185">Reference proteome</keyword>
<sequence>MRKYCSRPAPIEQGVNTKFIRMGANILWMASRCVNNLGGKVLLMDVTPEQVNGYVRKHCKEYYEMPPDFVFKDIRMLLKSPMLVGLQIRKQKVLLPFTKPCPGYGTMLYEVAAKEEDLDFIRNNLLKVSE</sequence>
<reference evidence="2" key="1">
    <citation type="journal article" date="2012" name="J. Bacteriol.">
        <title>Complete genome sequence of the hydrogenotrophic, methanogenic archaeon Methanoculleus bourgensis strain MS2T, isolated from a sewage sludge digester.</title>
        <authorList>
            <person name="Maus I."/>
            <person name="Wibberg D."/>
            <person name="Stantscheff R."/>
            <person name="Eikmeyer F.G."/>
            <person name="Seffner A."/>
            <person name="Boelter J."/>
            <person name="Szczepanowski R."/>
            <person name="Blom J."/>
            <person name="Jaenicke S."/>
            <person name="Konig H."/>
            <person name="Puhler A."/>
            <person name="Schluter A."/>
        </authorList>
    </citation>
    <scope>NUCLEOTIDE SEQUENCE [LARGE SCALE GENOMIC DNA]</scope>
    <source>
        <strain evidence="2">ATCC 43281 / DSM 3045 / OCM 15 / MS2</strain>
    </source>
</reference>
<dbReference type="BioCyc" id="MBOU1201294:BN140_RS11565-MONOMER"/>
<dbReference type="EMBL" id="HE964772">
    <property type="protein sequence ID" value="CCJ37252.1"/>
    <property type="molecule type" value="Genomic_DNA"/>
</dbReference>
<gene>
    <name evidence="1" type="ordered locus">BN140_2329</name>
</gene>
<protein>
    <recommendedName>
        <fullName evidence="3">DUF1894 domain-containing protein</fullName>
    </recommendedName>
</protein>
<dbReference type="Proteomes" id="UP000009007">
    <property type="component" value="Chromosome I"/>
</dbReference>
<proteinExistence type="predicted"/>
<evidence type="ECO:0000313" key="2">
    <source>
        <dbReference type="Proteomes" id="UP000009007"/>
    </source>
</evidence>
<evidence type="ECO:0000313" key="1">
    <source>
        <dbReference type="EMBL" id="CCJ37252.1"/>
    </source>
</evidence>
<dbReference type="STRING" id="1201294.BN140_2329"/>
<organism evidence="1 2">
    <name type="scientific">Methanoculleus bourgensis (strain ATCC 43281 / DSM 3045 / OCM 15 / MS2)</name>
    <name type="common">Methanogenium bourgense</name>
    <dbReference type="NCBI Taxonomy" id="1201294"/>
    <lineage>
        <taxon>Archaea</taxon>
        <taxon>Methanobacteriati</taxon>
        <taxon>Methanobacteriota</taxon>
        <taxon>Stenosarchaea group</taxon>
        <taxon>Methanomicrobia</taxon>
        <taxon>Methanomicrobiales</taxon>
        <taxon>Methanomicrobiaceae</taxon>
        <taxon>Methanoculleus</taxon>
    </lineage>
</organism>
<dbReference type="AlphaFoldDB" id="I7LKR9"/>
<dbReference type="KEGG" id="mbg:BN140_2329"/>
<evidence type="ECO:0008006" key="3">
    <source>
        <dbReference type="Google" id="ProtNLM"/>
    </source>
</evidence>
<dbReference type="HOGENOM" id="CLU_159086_0_0_2"/>
<dbReference type="Pfam" id="PF08979">
    <property type="entry name" value="DUF1894"/>
    <property type="match status" value="1"/>
</dbReference>
<dbReference type="PATRIC" id="fig|1201294.9.peg.2599"/>
<dbReference type="InterPro" id="IPR012031">
    <property type="entry name" value="MTH0776-like"/>
</dbReference>
<accession>I7LKR9</accession>
<name>I7LKR9_METBM</name>